<evidence type="ECO:0000313" key="2">
    <source>
        <dbReference type="Proteomes" id="UP000289329"/>
    </source>
</evidence>
<evidence type="ECO:0000313" key="1">
    <source>
        <dbReference type="EMBL" id="QAY17408.1"/>
    </source>
</evidence>
<sequence length="58" mass="6499">MAQHERTGKSGEYIIVPAPRDTEYVGRHRAPTIVTRFRDPQAALNALAVQSKLRVLRG</sequence>
<dbReference type="GeneID" id="65118988"/>
<organism evidence="1 2">
    <name type="scientific">Gordonia phage IDyn</name>
    <dbReference type="NCBI Taxonomy" id="2510506"/>
    <lineage>
        <taxon>Viruses</taxon>
        <taxon>Duplodnaviria</taxon>
        <taxon>Heunggongvirae</taxon>
        <taxon>Uroviricota</taxon>
        <taxon>Caudoviricetes</taxon>
        <taxon>Zierdtviridae</taxon>
        <taxon>Emilbogenvirinae</taxon>
        <taxon>Sukkupivirus</taxon>
        <taxon>Sukkupivirus idyn</taxon>
    </lineage>
</organism>
<keyword evidence="2" id="KW-1185">Reference proteome</keyword>
<accession>A0A411CU90</accession>
<dbReference type="KEGG" id="vg:65118988"/>
<gene>
    <name evidence="1" type="primary">60</name>
    <name evidence="1" type="ORF">SEA_IDYN_60</name>
</gene>
<name>A0A411CU90_9CAUD</name>
<proteinExistence type="predicted"/>
<dbReference type="EMBL" id="MK433272">
    <property type="protein sequence ID" value="QAY17408.1"/>
    <property type="molecule type" value="Genomic_DNA"/>
</dbReference>
<dbReference type="RefSeq" id="YP_010101276.1">
    <property type="nucleotide sequence ID" value="NC_055789.1"/>
</dbReference>
<protein>
    <submittedName>
        <fullName evidence="1">Uncharacterized protein</fullName>
    </submittedName>
</protein>
<reference evidence="1 2" key="1">
    <citation type="submission" date="2019-01" db="EMBL/GenBank/DDBJ databases">
        <authorList>
            <person name="Gales J.M."/>
            <person name="Amanuel B.M."/>
            <person name="Anspach C.J."/>
            <person name="Chiquito R.J."/>
            <person name="Hall J.T."/>
            <person name="Hotaki K."/>
            <person name="Lozano B."/>
            <person name="Aloor H.L."/>
            <person name="Leadon S.A."/>
            <person name="Fogarty M.P."/>
            <person name="Washington J.M."/>
            <person name="Garlena R.A."/>
            <person name="Russell D.A."/>
            <person name="Pope W.H."/>
            <person name="Jacobs-Sera D."/>
            <person name="Hatfull G.F."/>
        </authorList>
    </citation>
    <scope>NUCLEOTIDE SEQUENCE [LARGE SCALE GENOMIC DNA]</scope>
</reference>
<dbReference type="Proteomes" id="UP000289329">
    <property type="component" value="Segment"/>
</dbReference>